<dbReference type="AlphaFoldDB" id="A0A183ST05"/>
<name>A0A183ST05_SCHSO</name>
<evidence type="ECO:0000313" key="2">
    <source>
        <dbReference type="EMBL" id="VDL93738.1"/>
    </source>
</evidence>
<dbReference type="EMBL" id="UYSU01034105">
    <property type="protein sequence ID" value="VDL93738.1"/>
    <property type="molecule type" value="Genomic_DNA"/>
</dbReference>
<sequence>MQKFGCPERFTHMVRQLNDGMMVRVMDNAAVSEAFTVANGVKQGCVLAPILFRLMFSDILADAYRDKHPGIRIAYRMDGGFLNQRQIHSHSHVSTANIHELLFADDCAPYATTEGHMQRNMDLFTTASENLELRIKTEKTVIMHQQPPNTTFNVAHINFNGAQQ</sequence>
<dbReference type="PANTHER" id="PTHR47027:SF26">
    <property type="entry name" value="REVERSE TRANSCRIPTASE DOMAIN-CONTAINING PROTEIN"/>
    <property type="match status" value="1"/>
</dbReference>
<dbReference type="PROSITE" id="PS50878">
    <property type="entry name" value="RT_POL"/>
    <property type="match status" value="1"/>
</dbReference>
<dbReference type="PANTHER" id="PTHR47027">
    <property type="entry name" value="REVERSE TRANSCRIPTASE DOMAIN-CONTAINING PROTEIN"/>
    <property type="match status" value="1"/>
</dbReference>
<evidence type="ECO:0000259" key="1">
    <source>
        <dbReference type="PROSITE" id="PS50878"/>
    </source>
</evidence>
<evidence type="ECO:0000313" key="3">
    <source>
        <dbReference type="Proteomes" id="UP000275846"/>
    </source>
</evidence>
<feature type="domain" description="Reverse transcriptase" evidence="1">
    <location>
        <begin position="1"/>
        <end position="156"/>
    </location>
</feature>
<dbReference type="InterPro" id="IPR000477">
    <property type="entry name" value="RT_dom"/>
</dbReference>
<proteinExistence type="predicted"/>
<dbReference type="Proteomes" id="UP000275846">
    <property type="component" value="Unassembled WGS sequence"/>
</dbReference>
<gene>
    <name evidence="2" type="ORF">SSLN_LOCUS7353</name>
</gene>
<reference evidence="2 3" key="2">
    <citation type="submission" date="2018-11" db="EMBL/GenBank/DDBJ databases">
        <authorList>
            <consortium name="Pathogen Informatics"/>
        </authorList>
    </citation>
    <scope>NUCLEOTIDE SEQUENCE [LARGE SCALE GENOMIC DNA]</scope>
    <source>
        <strain evidence="2 3">NST_G2</strain>
    </source>
</reference>
<evidence type="ECO:0000313" key="4">
    <source>
        <dbReference type="WBParaSite" id="SSLN_0000762301-mRNA-1"/>
    </source>
</evidence>
<accession>A0A183ST05</accession>
<organism evidence="4">
    <name type="scientific">Schistocephalus solidus</name>
    <name type="common">Tapeworm</name>
    <dbReference type="NCBI Taxonomy" id="70667"/>
    <lineage>
        <taxon>Eukaryota</taxon>
        <taxon>Metazoa</taxon>
        <taxon>Spiralia</taxon>
        <taxon>Lophotrochozoa</taxon>
        <taxon>Platyhelminthes</taxon>
        <taxon>Cestoda</taxon>
        <taxon>Eucestoda</taxon>
        <taxon>Diphyllobothriidea</taxon>
        <taxon>Diphyllobothriidae</taxon>
        <taxon>Schistocephalus</taxon>
    </lineage>
</organism>
<protein>
    <submittedName>
        <fullName evidence="4">Reverse transcriptase domain-containing protein</fullName>
    </submittedName>
</protein>
<keyword evidence="3" id="KW-1185">Reference proteome</keyword>
<dbReference type="WBParaSite" id="SSLN_0000762301-mRNA-1">
    <property type="protein sequence ID" value="SSLN_0000762301-mRNA-1"/>
    <property type="gene ID" value="SSLN_0000762301"/>
</dbReference>
<dbReference type="Pfam" id="PF00078">
    <property type="entry name" value="RVT_1"/>
    <property type="match status" value="1"/>
</dbReference>
<reference evidence="4" key="1">
    <citation type="submission" date="2016-06" db="UniProtKB">
        <authorList>
            <consortium name="WormBaseParasite"/>
        </authorList>
    </citation>
    <scope>IDENTIFICATION</scope>
</reference>
<dbReference type="OrthoDB" id="1421278at2759"/>